<evidence type="ECO:0000313" key="2">
    <source>
        <dbReference type="Proteomes" id="UP000176288"/>
    </source>
</evidence>
<keyword evidence="2" id="KW-1185">Reference proteome</keyword>
<proteinExistence type="predicted"/>
<evidence type="ECO:0000313" key="1">
    <source>
        <dbReference type="EMBL" id="AOZ73101.1"/>
    </source>
</evidence>
<dbReference type="EMBL" id="CP017812">
    <property type="protein sequence ID" value="AOZ73101.1"/>
    <property type="molecule type" value="Genomic_DNA"/>
</dbReference>
<dbReference type="AlphaFoldDB" id="A0A1D9ML69"/>
<dbReference type="STRING" id="1912795.BK816_07195"/>
<dbReference type="KEGG" id="avu:BK816_07195"/>
<dbReference type="Proteomes" id="UP000176288">
    <property type="component" value="Chromosome"/>
</dbReference>
<accession>A0A1D9ML69</accession>
<gene>
    <name evidence="1" type="ORF">BK816_07195</name>
</gene>
<name>A0A1D9ML69_9ACTO</name>
<protein>
    <submittedName>
        <fullName evidence="1">Uncharacterized protein</fullName>
    </submittedName>
</protein>
<reference evidence="1 2" key="1">
    <citation type="submission" date="2016-10" db="EMBL/GenBank/DDBJ databases">
        <title>Actinomyces aegypiusis sp. nov., isolated from the Aegypius monachus in Qinghai Tibet Plateau China.</title>
        <authorList>
            <person name="Wang Y."/>
        </authorList>
    </citation>
    <scope>NUCLEOTIDE SEQUENCE [LARGE SCALE GENOMIC DNA]</scope>
    <source>
        <strain evidence="1 2">VUL4_3</strain>
    </source>
</reference>
<organism evidence="1 2">
    <name type="scientific">Boudabousia tangfeifanii</name>
    <dbReference type="NCBI Taxonomy" id="1912795"/>
    <lineage>
        <taxon>Bacteria</taxon>
        <taxon>Bacillati</taxon>
        <taxon>Actinomycetota</taxon>
        <taxon>Actinomycetes</taxon>
        <taxon>Actinomycetales</taxon>
        <taxon>Actinomycetaceae</taxon>
        <taxon>Boudabousia</taxon>
    </lineage>
</organism>
<sequence>MSINLVRILFRLEILDLCSYISPVTITSLSVFRFRFKLARKFMSVSATQTGLSLYSSRQAKDKAGFQRGISRSMGLTAWCLSNTTLQSWLRAKVSKSNSLLMTPSPAGLGAEIAKVKKVGFLTAV</sequence>